<feature type="compositionally biased region" description="Gly residues" evidence="1">
    <location>
        <begin position="61"/>
        <end position="70"/>
    </location>
</feature>
<feature type="compositionally biased region" description="Basic and acidic residues" evidence="1">
    <location>
        <begin position="149"/>
        <end position="160"/>
    </location>
</feature>
<protein>
    <submittedName>
        <fullName evidence="2">Uncharacterized protein</fullName>
    </submittedName>
</protein>
<comment type="caution">
    <text evidence="2">The sequence shown here is derived from an EMBL/GenBank/DDBJ whole genome shotgun (WGS) entry which is preliminary data.</text>
</comment>
<feature type="region of interest" description="Disordered" evidence="1">
    <location>
        <begin position="120"/>
        <end position="247"/>
    </location>
</feature>
<name>A0ABS2MER9_9ACTN</name>
<dbReference type="Proteomes" id="UP000732378">
    <property type="component" value="Unassembled WGS sequence"/>
</dbReference>
<feature type="compositionally biased region" description="Pro residues" evidence="1">
    <location>
        <begin position="23"/>
        <end position="32"/>
    </location>
</feature>
<feature type="compositionally biased region" description="Basic residues" evidence="1">
    <location>
        <begin position="208"/>
        <end position="227"/>
    </location>
</feature>
<organism evidence="2 3">
    <name type="scientific">Nocardioides salarius</name>
    <dbReference type="NCBI Taxonomy" id="374513"/>
    <lineage>
        <taxon>Bacteria</taxon>
        <taxon>Bacillati</taxon>
        <taxon>Actinomycetota</taxon>
        <taxon>Actinomycetes</taxon>
        <taxon>Propionibacteriales</taxon>
        <taxon>Nocardioidaceae</taxon>
        <taxon>Nocardioides</taxon>
    </lineage>
</organism>
<evidence type="ECO:0000313" key="2">
    <source>
        <dbReference type="EMBL" id="MBM7509689.1"/>
    </source>
</evidence>
<evidence type="ECO:0000313" key="3">
    <source>
        <dbReference type="Proteomes" id="UP000732378"/>
    </source>
</evidence>
<feature type="compositionally biased region" description="Low complexity" evidence="1">
    <location>
        <begin position="161"/>
        <end position="172"/>
    </location>
</feature>
<evidence type="ECO:0000256" key="1">
    <source>
        <dbReference type="SAM" id="MobiDB-lite"/>
    </source>
</evidence>
<gene>
    <name evidence="2" type="ORF">JOE61_003503</name>
</gene>
<accession>A0ABS2MER9</accession>
<sequence length="247" mass="26161">MGSPDALSTSSPAVEEPSLGSPPRSPRVPLPEPRLRRAPGLLQPARGRRRAGGALLRRLRPGGGVAGGRGRPALVVRRHRLAAADRAPHLGTAGPGCRAADRTHPALGAGRQHLALLPAAGHQRRRRRAALPALARQRPADGRPAGRRLLPDGPRDRDASAHPAALLAPHRSVGGAGDRQGGADPVAAADPDARDLRAGQERLDARHQRAGRGRHGRAGRLRRRARGPARLPARPDGRWSPRPPWRA</sequence>
<feature type="compositionally biased region" description="Polar residues" evidence="1">
    <location>
        <begin position="1"/>
        <end position="12"/>
    </location>
</feature>
<feature type="compositionally biased region" description="Basic and acidic residues" evidence="1">
    <location>
        <begin position="191"/>
        <end position="207"/>
    </location>
</feature>
<reference evidence="2 3" key="1">
    <citation type="submission" date="2021-01" db="EMBL/GenBank/DDBJ databases">
        <title>Sequencing the genomes of 1000 actinobacteria strains.</title>
        <authorList>
            <person name="Klenk H.-P."/>
        </authorList>
    </citation>
    <scope>NUCLEOTIDE SEQUENCE [LARGE SCALE GENOMIC DNA]</scope>
    <source>
        <strain evidence="2 3">DSM 18239</strain>
    </source>
</reference>
<keyword evidence="3" id="KW-1185">Reference proteome</keyword>
<dbReference type="EMBL" id="JAFBBZ010000001">
    <property type="protein sequence ID" value="MBM7509689.1"/>
    <property type="molecule type" value="Genomic_DNA"/>
</dbReference>
<feature type="region of interest" description="Disordered" evidence="1">
    <location>
        <begin position="1"/>
        <end position="73"/>
    </location>
</feature>
<proteinExistence type="predicted"/>